<organism evidence="2 3">
    <name type="scientific">Caerostris extrusa</name>
    <name type="common">Bark spider</name>
    <name type="synonym">Caerostris bankana</name>
    <dbReference type="NCBI Taxonomy" id="172846"/>
    <lineage>
        <taxon>Eukaryota</taxon>
        <taxon>Metazoa</taxon>
        <taxon>Ecdysozoa</taxon>
        <taxon>Arthropoda</taxon>
        <taxon>Chelicerata</taxon>
        <taxon>Arachnida</taxon>
        <taxon>Araneae</taxon>
        <taxon>Araneomorphae</taxon>
        <taxon>Entelegynae</taxon>
        <taxon>Araneoidea</taxon>
        <taxon>Araneidae</taxon>
        <taxon>Caerostris</taxon>
    </lineage>
</organism>
<dbReference type="EMBL" id="BPLR01007329">
    <property type="protein sequence ID" value="GIY16090.1"/>
    <property type="molecule type" value="Genomic_DNA"/>
</dbReference>
<dbReference type="PANTHER" id="PTHR22954:SF3">
    <property type="entry name" value="PROTEIN CBG08539"/>
    <property type="match status" value="1"/>
</dbReference>
<proteinExistence type="predicted"/>
<protein>
    <submittedName>
        <fullName evidence="2">DUF1758 domain-containing protein</fullName>
    </submittedName>
</protein>
<sequence length="231" mass="26325">MNTKELKAIKIKRGIIRSSVTKLIRRTDEELDKEDKNLDILNEHKETLEGLDKSIECAINDDELEEEIEGSLEYTESIVLCKSRVSGILAQYEAAIHENENLQDIEKFNYFKSLLTDSAAIAISGLPLTPENYRKAVGILKERFGKKEILISGLTNRLLNLEQVRNTNDIFALRKLYDEMNVQIRSLESLGINSVSYGLLLRPILYKCILSNYVLQFNRVQNGKGESNVTD</sequence>
<accession>A0AAV4R3P1</accession>
<reference evidence="2 3" key="1">
    <citation type="submission" date="2021-06" db="EMBL/GenBank/DDBJ databases">
        <title>Caerostris extrusa draft genome.</title>
        <authorList>
            <person name="Kono N."/>
            <person name="Arakawa K."/>
        </authorList>
    </citation>
    <scope>NUCLEOTIDE SEQUENCE [LARGE SCALE GENOMIC DNA]</scope>
</reference>
<comment type="caution">
    <text evidence="2">The sequence shown here is derived from an EMBL/GenBank/DDBJ whole genome shotgun (WGS) entry which is preliminary data.</text>
</comment>
<dbReference type="Pfam" id="PF03564">
    <property type="entry name" value="DUF1759"/>
    <property type="match status" value="1"/>
</dbReference>
<keyword evidence="3" id="KW-1185">Reference proteome</keyword>
<dbReference type="AlphaFoldDB" id="A0AAV4R3P1"/>
<evidence type="ECO:0000313" key="2">
    <source>
        <dbReference type="EMBL" id="GIY16090.1"/>
    </source>
</evidence>
<dbReference type="Proteomes" id="UP001054945">
    <property type="component" value="Unassembled WGS sequence"/>
</dbReference>
<keyword evidence="1" id="KW-0175">Coiled coil</keyword>
<evidence type="ECO:0000256" key="1">
    <source>
        <dbReference type="SAM" id="Coils"/>
    </source>
</evidence>
<gene>
    <name evidence="2" type="primary">AVEN_120_1</name>
    <name evidence="2" type="ORF">CEXT_692441</name>
</gene>
<feature type="coiled-coil region" evidence="1">
    <location>
        <begin position="24"/>
        <end position="61"/>
    </location>
</feature>
<dbReference type="InterPro" id="IPR005312">
    <property type="entry name" value="DUF1759"/>
</dbReference>
<evidence type="ECO:0000313" key="3">
    <source>
        <dbReference type="Proteomes" id="UP001054945"/>
    </source>
</evidence>
<name>A0AAV4R3P1_CAEEX</name>
<dbReference type="PANTHER" id="PTHR22954">
    <property type="entry name" value="RETROVIRAL PROTEASE-RELATED"/>
    <property type="match status" value="1"/>
</dbReference>